<evidence type="ECO:0000256" key="1">
    <source>
        <dbReference type="ARBA" id="ARBA00022490"/>
    </source>
</evidence>
<dbReference type="InterPro" id="IPR008865">
    <property type="entry name" value="DNA_replication_term_site-bd"/>
</dbReference>
<evidence type="ECO:0000313" key="5">
    <source>
        <dbReference type="Proteomes" id="UP000069015"/>
    </source>
</evidence>
<name>A0A0U3I826_9GAMM</name>
<dbReference type="InterPro" id="IPR036381">
    <property type="entry name" value="Tus_dom1"/>
</dbReference>
<keyword evidence="1" id="KW-0963">Cytoplasm</keyword>
<dbReference type="AlphaFoldDB" id="A0A0U3I826"/>
<accession>A0A0U3I826</accession>
<dbReference type="Gene3D" id="3.50.14.10">
    <property type="entry name" value="Replication terminator Tus, domain 1 superfamily/Replication terminator Tus"/>
    <property type="match status" value="1"/>
</dbReference>
<gene>
    <name evidence="4" type="ORF">AT705_24540</name>
</gene>
<dbReference type="Gene3D" id="3.30.54.10">
    <property type="match status" value="1"/>
</dbReference>
<evidence type="ECO:0000256" key="3">
    <source>
        <dbReference type="ARBA" id="ARBA00023125"/>
    </source>
</evidence>
<organism evidence="4 5">
    <name type="scientific">Pseudoalteromonas rubra</name>
    <dbReference type="NCBI Taxonomy" id="43658"/>
    <lineage>
        <taxon>Bacteria</taxon>
        <taxon>Pseudomonadati</taxon>
        <taxon>Pseudomonadota</taxon>
        <taxon>Gammaproteobacteria</taxon>
        <taxon>Alteromonadales</taxon>
        <taxon>Pseudoalteromonadaceae</taxon>
        <taxon>Pseudoalteromonas</taxon>
    </lineage>
</organism>
<dbReference type="GO" id="GO:0003677">
    <property type="term" value="F:DNA binding"/>
    <property type="evidence" value="ECO:0007669"/>
    <property type="project" value="UniProtKB-KW"/>
</dbReference>
<keyword evidence="4" id="KW-0614">Plasmid</keyword>
<sequence>MKHTMVSDFKYALLKVKETSEALVQHLTQSRTLQEAVCFTLPVVHEAEARTRAQLLKQHRYDQSPADTAQLDAPFAITAHQGRTALHNATRHYLTLHAGRPDSTRFSQRLPGLIQLHSNDPAQLIAAVENANTARSHLKQVIRHLSPNVETRFDLVHRAEPGFMHPMATRPIHLFAQREIKSARFNWEHKPNVSVLTRNEAIDRVRRSAAYATQDAPAHADLNVQGEIQQLTGYPDTMRFKVIRPTPVVPIVKLRFNEPLCQRSARSTETTVRQSFVAHSPMLLLNCSTPKLKWLTDYPGRTAPVTDKPCVIARLHLYEGT</sequence>
<dbReference type="Pfam" id="PF05472">
    <property type="entry name" value="Ter"/>
    <property type="match status" value="1"/>
</dbReference>
<proteinExistence type="predicted"/>
<evidence type="ECO:0008006" key="6">
    <source>
        <dbReference type="Google" id="ProtNLM"/>
    </source>
</evidence>
<keyword evidence="3" id="KW-0238">DNA-binding</keyword>
<dbReference type="RefSeq" id="WP_058798969.1">
    <property type="nucleotide sequence ID" value="NZ_CP013613.1"/>
</dbReference>
<protein>
    <recommendedName>
        <fullName evidence="6">DNA replication terminus site-binding protein</fullName>
    </recommendedName>
</protein>
<reference evidence="4 5" key="1">
    <citation type="submission" date="2015-12" db="EMBL/GenBank/DDBJ databases">
        <title>Complete genome sequence of Pseudoalteromonas rubra SCSIO 6842, harboring a conjugative plasmid.</title>
        <authorList>
            <person name="Li B."/>
            <person name="Wang X."/>
        </authorList>
    </citation>
    <scope>NUCLEOTIDE SEQUENCE [LARGE SCALE GENOMIC DNA]</scope>
    <source>
        <strain evidence="4 5">SCSIO 6842</strain>
        <plasmid evidence="5">Plasmid pMBL6842</plasmid>
    </source>
</reference>
<dbReference type="GO" id="GO:0006274">
    <property type="term" value="P:DNA replication termination"/>
    <property type="evidence" value="ECO:0007669"/>
    <property type="project" value="InterPro"/>
</dbReference>
<dbReference type="KEGG" id="prr:AT705_24540"/>
<dbReference type="EMBL" id="CP013613">
    <property type="protein sequence ID" value="ALU46134.1"/>
    <property type="molecule type" value="Genomic_DNA"/>
</dbReference>
<dbReference type="Proteomes" id="UP000069015">
    <property type="component" value="Plasmid pMBL6842"/>
</dbReference>
<dbReference type="SUPFAM" id="SSF56596">
    <property type="entry name" value="Replication terminator protein (Tus)"/>
    <property type="match status" value="1"/>
</dbReference>
<geneLocation type="plasmid" evidence="4 5">
    <name>pMBL6842</name>
</geneLocation>
<evidence type="ECO:0000313" key="4">
    <source>
        <dbReference type="EMBL" id="ALU46134.1"/>
    </source>
</evidence>
<evidence type="ECO:0000256" key="2">
    <source>
        <dbReference type="ARBA" id="ARBA00022705"/>
    </source>
</evidence>
<keyword evidence="2" id="KW-0235">DNA replication</keyword>
<dbReference type="InterPro" id="IPR036384">
    <property type="entry name" value="Tus_sf"/>
</dbReference>
<dbReference type="GO" id="GO:0005737">
    <property type="term" value="C:cytoplasm"/>
    <property type="evidence" value="ECO:0007669"/>
    <property type="project" value="InterPro"/>
</dbReference>